<dbReference type="EMBL" id="BSTX01000001">
    <property type="protein sequence ID" value="GLZ77757.1"/>
    <property type="molecule type" value="Genomic_DNA"/>
</dbReference>
<dbReference type="Gene3D" id="1.10.357.10">
    <property type="entry name" value="Tetracycline Repressor, domain 2"/>
    <property type="match status" value="1"/>
</dbReference>
<evidence type="ECO:0000256" key="1">
    <source>
        <dbReference type="ARBA" id="ARBA00023125"/>
    </source>
</evidence>
<proteinExistence type="predicted"/>
<accession>A0A9W6SKT4</accession>
<dbReference type="GO" id="GO:0003700">
    <property type="term" value="F:DNA-binding transcription factor activity"/>
    <property type="evidence" value="ECO:0007669"/>
    <property type="project" value="TreeGrafter"/>
</dbReference>
<dbReference type="AlphaFoldDB" id="A0A9W6SKT4"/>
<organism evidence="4 5">
    <name type="scientific">Actinorhabdospora filicis</name>
    <dbReference type="NCBI Taxonomy" id="1785913"/>
    <lineage>
        <taxon>Bacteria</taxon>
        <taxon>Bacillati</taxon>
        <taxon>Actinomycetota</taxon>
        <taxon>Actinomycetes</taxon>
        <taxon>Micromonosporales</taxon>
        <taxon>Micromonosporaceae</taxon>
        <taxon>Actinorhabdospora</taxon>
    </lineage>
</organism>
<reference evidence="4" key="1">
    <citation type="submission" date="2023-03" db="EMBL/GenBank/DDBJ databases">
        <title>Actinorhabdospora filicis NBRC 111898.</title>
        <authorList>
            <person name="Ichikawa N."/>
            <person name="Sato H."/>
            <person name="Tonouchi N."/>
        </authorList>
    </citation>
    <scope>NUCLEOTIDE SEQUENCE</scope>
    <source>
        <strain evidence="4">NBRC 111898</strain>
    </source>
</reference>
<comment type="caution">
    <text evidence="4">The sequence shown here is derived from an EMBL/GenBank/DDBJ whole genome shotgun (WGS) entry which is preliminary data.</text>
</comment>
<dbReference type="Proteomes" id="UP001165079">
    <property type="component" value="Unassembled WGS sequence"/>
</dbReference>
<gene>
    <name evidence="4" type="primary">acrR</name>
    <name evidence="4" type="ORF">Afil01_25640</name>
</gene>
<evidence type="ECO:0000256" key="2">
    <source>
        <dbReference type="PROSITE-ProRule" id="PRU00335"/>
    </source>
</evidence>
<feature type="DNA-binding region" description="H-T-H motif" evidence="2">
    <location>
        <begin position="28"/>
        <end position="47"/>
    </location>
</feature>
<name>A0A9W6SKT4_9ACTN</name>
<dbReference type="Pfam" id="PF00440">
    <property type="entry name" value="TetR_N"/>
    <property type="match status" value="1"/>
</dbReference>
<keyword evidence="5" id="KW-1185">Reference proteome</keyword>
<dbReference type="SUPFAM" id="SSF46689">
    <property type="entry name" value="Homeodomain-like"/>
    <property type="match status" value="1"/>
</dbReference>
<keyword evidence="1 2" id="KW-0238">DNA-binding</keyword>
<dbReference type="InterPro" id="IPR009057">
    <property type="entry name" value="Homeodomain-like_sf"/>
</dbReference>
<dbReference type="PANTHER" id="PTHR30055">
    <property type="entry name" value="HTH-TYPE TRANSCRIPTIONAL REGULATOR RUTR"/>
    <property type="match status" value="1"/>
</dbReference>
<protein>
    <submittedName>
        <fullName evidence="4">TetR family transcriptional regulator</fullName>
    </submittedName>
</protein>
<evidence type="ECO:0000313" key="5">
    <source>
        <dbReference type="Proteomes" id="UP001165079"/>
    </source>
</evidence>
<dbReference type="PROSITE" id="PS50977">
    <property type="entry name" value="HTH_TETR_2"/>
    <property type="match status" value="1"/>
</dbReference>
<evidence type="ECO:0000313" key="4">
    <source>
        <dbReference type="EMBL" id="GLZ77757.1"/>
    </source>
</evidence>
<dbReference type="InterPro" id="IPR050109">
    <property type="entry name" value="HTH-type_TetR-like_transc_reg"/>
</dbReference>
<dbReference type="PRINTS" id="PR00455">
    <property type="entry name" value="HTHTETR"/>
</dbReference>
<sequence>MLTAMGNRENLLEGARACLLDKGFVRTTARDIATAAGVSLAAIGYHFGSKEALLEEALIGALKDWGDELEAIAAAGHPAAPRERFASVWDRVIASIAASPAMWAVQFELLAEASRDPERAASLAGANQGARSALAALLGLPDSAGAMAQMLLLGAASRILLDPADLTPGGELLDEAAALLSALV</sequence>
<dbReference type="Gene3D" id="1.10.10.60">
    <property type="entry name" value="Homeodomain-like"/>
    <property type="match status" value="1"/>
</dbReference>
<feature type="domain" description="HTH tetR-type" evidence="3">
    <location>
        <begin position="5"/>
        <end position="65"/>
    </location>
</feature>
<dbReference type="PANTHER" id="PTHR30055:SF219">
    <property type="entry name" value="TRANSCRIPTIONAL REGULATORY PROTEIN"/>
    <property type="match status" value="1"/>
</dbReference>
<evidence type="ECO:0000259" key="3">
    <source>
        <dbReference type="PROSITE" id="PS50977"/>
    </source>
</evidence>
<dbReference type="GO" id="GO:0000976">
    <property type="term" value="F:transcription cis-regulatory region binding"/>
    <property type="evidence" value="ECO:0007669"/>
    <property type="project" value="TreeGrafter"/>
</dbReference>
<dbReference type="InterPro" id="IPR001647">
    <property type="entry name" value="HTH_TetR"/>
</dbReference>